<dbReference type="PROSITE" id="PS00262">
    <property type="entry name" value="INSULIN"/>
    <property type="match status" value="1"/>
</dbReference>
<organism evidence="2 3">
    <name type="scientific">Ditylenchus destructor</name>
    <dbReference type="NCBI Taxonomy" id="166010"/>
    <lineage>
        <taxon>Eukaryota</taxon>
        <taxon>Metazoa</taxon>
        <taxon>Ecdysozoa</taxon>
        <taxon>Nematoda</taxon>
        <taxon>Chromadorea</taxon>
        <taxon>Rhabditida</taxon>
        <taxon>Tylenchina</taxon>
        <taxon>Tylenchomorpha</taxon>
        <taxon>Sphaerularioidea</taxon>
        <taxon>Anguinidae</taxon>
        <taxon>Anguininae</taxon>
        <taxon>Ditylenchus</taxon>
    </lineage>
</organism>
<proteinExistence type="predicted"/>
<dbReference type="InterPro" id="IPR022353">
    <property type="entry name" value="Insulin_CS"/>
</dbReference>
<evidence type="ECO:0000256" key="1">
    <source>
        <dbReference type="SAM" id="SignalP"/>
    </source>
</evidence>
<dbReference type="EMBL" id="JAKKPZ010000008">
    <property type="protein sequence ID" value="KAI1718336.1"/>
    <property type="molecule type" value="Genomic_DNA"/>
</dbReference>
<keyword evidence="3" id="KW-1185">Reference proteome</keyword>
<name>A0AAD4N8F5_9BILA</name>
<gene>
    <name evidence="2" type="ORF">DdX_06758</name>
</gene>
<sequence length="179" mass="20868">MQLFYIHFNISLLATIQILMCIIPKIASYDSLDDQAVDPDVVEFDNGYEQGIRTRNVRSRHMSSTTANEDSRECRQAYEDVIFNHCRYPGMPEPCYQNEEEQEENGNTRPINITEKIQSTVRECCRKTCPLDQLEMICCRTSECLKRCYGSKLDVDPDSYKYFDVLSRPHPKGKVHRKP</sequence>
<dbReference type="Proteomes" id="UP001201812">
    <property type="component" value="Unassembled WGS sequence"/>
</dbReference>
<evidence type="ECO:0000313" key="3">
    <source>
        <dbReference type="Proteomes" id="UP001201812"/>
    </source>
</evidence>
<evidence type="ECO:0008006" key="4">
    <source>
        <dbReference type="Google" id="ProtNLM"/>
    </source>
</evidence>
<comment type="caution">
    <text evidence="2">The sequence shown here is derived from an EMBL/GenBank/DDBJ whole genome shotgun (WGS) entry which is preliminary data.</text>
</comment>
<feature type="chain" id="PRO_5042248569" description="Insulin-like domain-containing protein" evidence="1">
    <location>
        <begin position="29"/>
        <end position="179"/>
    </location>
</feature>
<protein>
    <recommendedName>
        <fullName evidence="4">Insulin-like domain-containing protein</fullName>
    </recommendedName>
</protein>
<reference evidence="2" key="1">
    <citation type="submission" date="2022-01" db="EMBL/GenBank/DDBJ databases">
        <title>Genome Sequence Resource for Two Populations of Ditylenchus destructor, the Migratory Endoparasitic Phytonematode.</title>
        <authorList>
            <person name="Zhang H."/>
            <person name="Lin R."/>
            <person name="Xie B."/>
        </authorList>
    </citation>
    <scope>NUCLEOTIDE SEQUENCE</scope>
    <source>
        <strain evidence="2">BazhouSP</strain>
    </source>
</reference>
<accession>A0AAD4N8F5</accession>
<dbReference type="AlphaFoldDB" id="A0AAD4N8F5"/>
<feature type="signal peptide" evidence="1">
    <location>
        <begin position="1"/>
        <end position="28"/>
    </location>
</feature>
<keyword evidence="1" id="KW-0732">Signal</keyword>
<evidence type="ECO:0000313" key="2">
    <source>
        <dbReference type="EMBL" id="KAI1718336.1"/>
    </source>
</evidence>